<gene>
    <name evidence="2" type="ORF">ABZ510_12340</name>
</gene>
<evidence type="ECO:0000259" key="1">
    <source>
        <dbReference type="Pfam" id="PF13472"/>
    </source>
</evidence>
<organism evidence="2 3">
    <name type="scientific">Nocardia rhamnosiphila</name>
    <dbReference type="NCBI Taxonomy" id="426716"/>
    <lineage>
        <taxon>Bacteria</taxon>
        <taxon>Bacillati</taxon>
        <taxon>Actinomycetota</taxon>
        <taxon>Actinomycetes</taxon>
        <taxon>Mycobacteriales</taxon>
        <taxon>Nocardiaceae</taxon>
        <taxon>Nocardia</taxon>
    </lineage>
</organism>
<reference evidence="2 3" key="1">
    <citation type="submission" date="2024-06" db="EMBL/GenBank/DDBJ databases">
        <title>The Natural Products Discovery Center: Release of the First 8490 Sequenced Strains for Exploring Actinobacteria Biosynthetic Diversity.</title>
        <authorList>
            <person name="Kalkreuter E."/>
            <person name="Kautsar S.A."/>
            <person name="Yang D."/>
            <person name="Bader C.D."/>
            <person name="Teijaro C.N."/>
            <person name="Fluegel L."/>
            <person name="Davis C.M."/>
            <person name="Simpson J.R."/>
            <person name="Lauterbach L."/>
            <person name="Steele A.D."/>
            <person name="Gui C."/>
            <person name="Meng S."/>
            <person name="Li G."/>
            <person name="Viehrig K."/>
            <person name="Ye F."/>
            <person name="Su P."/>
            <person name="Kiefer A.F."/>
            <person name="Nichols A."/>
            <person name="Cepeda A.J."/>
            <person name="Yan W."/>
            <person name="Fan B."/>
            <person name="Jiang Y."/>
            <person name="Adhikari A."/>
            <person name="Zheng C.-J."/>
            <person name="Schuster L."/>
            <person name="Cowan T.M."/>
            <person name="Smanski M.J."/>
            <person name="Chevrette M.G."/>
            <person name="De Carvalho L.P.S."/>
            <person name="Shen B."/>
        </authorList>
    </citation>
    <scope>NUCLEOTIDE SEQUENCE [LARGE SCALE GENOMIC DNA]</scope>
    <source>
        <strain evidence="2 3">NPDC019708</strain>
    </source>
</reference>
<dbReference type="InterPro" id="IPR051532">
    <property type="entry name" value="Ester_Hydrolysis_Enzymes"/>
</dbReference>
<accession>A0ABV2WP62</accession>
<dbReference type="Proteomes" id="UP001550628">
    <property type="component" value="Unassembled WGS sequence"/>
</dbReference>
<feature type="domain" description="SGNH hydrolase-type esterase" evidence="1">
    <location>
        <begin position="61"/>
        <end position="217"/>
    </location>
</feature>
<evidence type="ECO:0000313" key="3">
    <source>
        <dbReference type="Proteomes" id="UP001550628"/>
    </source>
</evidence>
<comment type="caution">
    <text evidence="2">The sequence shown here is derived from an EMBL/GenBank/DDBJ whole genome shotgun (WGS) entry which is preliminary data.</text>
</comment>
<dbReference type="PANTHER" id="PTHR30383:SF5">
    <property type="entry name" value="SGNH HYDROLASE-TYPE ESTERASE DOMAIN-CONTAINING PROTEIN"/>
    <property type="match status" value="1"/>
</dbReference>
<proteinExistence type="predicted"/>
<dbReference type="Gene3D" id="3.40.50.1110">
    <property type="entry name" value="SGNH hydrolase"/>
    <property type="match status" value="1"/>
</dbReference>
<dbReference type="SUPFAM" id="SSF52266">
    <property type="entry name" value="SGNH hydrolase"/>
    <property type="match status" value="1"/>
</dbReference>
<sequence length="276" mass="29312">MRPRLTRKRLLLALAVTLAAVLGAAGTVGYLTFVRSPADSPAQACAGGKPGDDRPVVVAAGASMTRGTLGADWVGALRESAEFGGHRIVNAGVNGNTSADLRDRLDTDVLACRPDAVIVLVGTNDVRGDIGLDTYRDNLTAIVDRIAAAGTARVALMSLPPLGEDPGDEINRRLAGYNRVIAETATRTGSDYLPLHERIAGLVRQHGDPSARYDFGFTLAFTAAAQHYLFGRSWDQVAHSRGSDLFVDSIHLSDRSGAEVVDLTGDWLATALRRPR</sequence>
<dbReference type="RefSeq" id="WP_356957041.1">
    <property type="nucleotide sequence ID" value="NZ_JBEYBD010000008.1"/>
</dbReference>
<name>A0ABV2WP62_9NOCA</name>
<protein>
    <submittedName>
        <fullName evidence="2">GDSL-type esterase/lipase family protein</fullName>
    </submittedName>
</protein>
<dbReference type="EMBL" id="JBEYBF010000007">
    <property type="protein sequence ID" value="MEU1952644.1"/>
    <property type="molecule type" value="Genomic_DNA"/>
</dbReference>
<dbReference type="Pfam" id="PF13472">
    <property type="entry name" value="Lipase_GDSL_2"/>
    <property type="match status" value="1"/>
</dbReference>
<dbReference type="InterPro" id="IPR013830">
    <property type="entry name" value="SGNH_hydro"/>
</dbReference>
<dbReference type="InterPro" id="IPR036514">
    <property type="entry name" value="SGNH_hydro_sf"/>
</dbReference>
<dbReference type="PANTHER" id="PTHR30383">
    <property type="entry name" value="THIOESTERASE 1/PROTEASE 1/LYSOPHOSPHOLIPASE L1"/>
    <property type="match status" value="1"/>
</dbReference>
<evidence type="ECO:0000313" key="2">
    <source>
        <dbReference type="EMBL" id="MEU1952644.1"/>
    </source>
</evidence>
<keyword evidence="3" id="KW-1185">Reference proteome</keyword>